<dbReference type="InterPro" id="IPR020549">
    <property type="entry name" value="YbeY_CS"/>
</dbReference>
<evidence type="ECO:0000256" key="2">
    <source>
        <dbReference type="ARBA" id="ARBA00022722"/>
    </source>
</evidence>
<keyword evidence="2 7" id="KW-0540">Nuclease</keyword>
<evidence type="ECO:0000256" key="6">
    <source>
        <dbReference type="ARBA" id="ARBA00022833"/>
    </source>
</evidence>
<dbReference type="InterPro" id="IPR023091">
    <property type="entry name" value="MetalPrtase_cat_dom_sf_prd"/>
</dbReference>
<dbReference type="AlphaFoldDB" id="A0A261RN70"/>
<dbReference type="Proteomes" id="UP000216857">
    <property type="component" value="Unassembled WGS sequence"/>
</dbReference>
<dbReference type="Pfam" id="PF02130">
    <property type="entry name" value="YbeY"/>
    <property type="match status" value="1"/>
</dbReference>
<reference evidence="8" key="1">
    <citation type="submission" date="2017-05" db="EMBL/GenBank/DDBJ databases">
        <title>Complete and WGS of Bordetella genogroups.</title>
        <authorList>
            <person name="Spilker T."/>
            <person name="Lipuma J."/>
        </authorList>
    </citation>
    <scope>NUCLEOTIDE SEQUENCE</scope>
    <source>
        <strain evidence="8">AU21707</strain>
    </source>
</reference>
<dbReference type="GO" id="GO:0008270">
    <property type="term" value="F:zinc ion binding"/>
    <property type="evidence" value="ECO:0007669"/>
    <property type="project" value="UniProtKB-UniRule"/>
</dbReference>
<comment type="similarity">
    <text evidence="1 7">Belongs to the endoribonuclease YbeY family.</text>
</comment>
<keyword evidence="6 7" id="KW-0862">Zinc</keyword>
<keyword evidence="4 7" id="KW-0255">Endonuclease</keyword>
<keyword evidence="9" id="KW-1185">Reference proteome</keyword>
<dbReference type="RefSeq" id="WP_094845599.1">
    <property type="nucleotide sequence ID" value="NZ_NEVJ01000001.1"/>
</dbReference>
<dbReference type="InterPro" id="IPR002036">
    <property type="entry name" value="YbeY"/>
</dbReference>
<keyword evidence="7" id="KW-0963">Cytoplasm</keyword>
<gene>
    <name evidence="7" type="primary">ybeY</name>
    <name evidence="8" type="ORF">CAL26_04005</name>
</gene>
<dbReference type="GO" id="GO:0006364">
    <property type="term" value="P:rRNA processing"/>
    <property type="evidence" value="ECO:0007669"/>
    <property type="project" value="UniProtKB-UniRule"/>
</dbReference>
<dbReference type="NCBIfam" id="TIGR00043">
    <property type="entry name" value="rRNA maturation RNase YbeY"/>
    <property type="match status" value="1"/>
</dbReference>
<dbReference type="EC" id="3.1.-.-" evidence="7"/>
<evidence type="ECO:0000256" key="5">
    <source>
        <dbReference type="ARBA" id="ARBA00022801"/>
    </source>
</evidence>
<keyword evidence="7" id="KW-0698">rRNA processing</keyword>
<dbReference type="PROSITE" id="PS01306">
    <property type="entry name" value="UPF0054"/>
    <property type="match status" value="1"/>
</dbReference>
<protein>
    <recommendedName>
        <fullName evidence="7">Endoribonuclease YbeY</fullName>
        <ecNumber evidence="7">3.1.-.-</ecNumber>
    </recommendedName>
</protein>
<name>A0A261RN70_9BORD</name>
<keyword evidence="5 7" id="KW-0378">Hydrolase</keyword>
<dbReference type="SUPFAM" id="SSF55486">
    <property type="entry name" value="Metalloproteases ('zincins'), catalytic domain"/>
    <property type="match status" value="1"/>
</dbReference>
<proteinExistence type="inferred from homology"/>
<keyword evidence="3 7" id="KW-0479">Metal-binding</keyword>
<dbReference type="GO" id="GO:0005737">
    <property type="term" value="C:cytoplasm"/>
    <property type="evidence" value="ECO:0007669"/>
    <property type="project" value="UniProtKB-SubCell"/>
</dbReference>
<dbReference type="STRING" id="1416803.CAL13_17495"/>
<dbReference type="Gene3D" id="3.40.390.30">
    <property type="entry name" value="Metalloproteases ('zincins'), catalytic domain"/>
    <property type="match status" value="1"/>
</dbReference>
<evidence type="ECO:0000256" key="3">
    <source>
        <dbReference type="ARBA" id="ARBA00022723"/>
    </source>
</evidence>
<dbReference type="HAMAP" id="MF_00009">
    <property type="entry name" value="Endoribonucl_YbeY"/>
    <property type="match status" value="1"/>
</dbReference>
<feature type="binding site" evidence="7">
    <location>
        <position position="127"/>
    </location>
    <ligand>
        <name>Zn(2+)</name>
        <dbReference type="ChEBI" id="CHEBI:29105"/>
        <note>catalytic</note>
    </ligand>
</feature>
<dbReference type="PANTHER" id="PTHR46986">
    <property type="entry name" value="ENDORIBONUCLEASE YBEY, CHLOROPLASTIC"/>
    <property type="match status" value="1"/>
</dbReference>
<accession>A0A261RN70</accession>
<comment type="caution">
    <text evidence="8">The sequence shown here is derived from an EMBL/GenBank/DDBJ whole genome shotgun (WGS) entry which is preliminary data.</text>
</comment>
<comment type="subcellular location">
    <subcellularLocation>
        <location evidence="7">Cytoplasm</location>
    </subcellularLocation>
</comment>
<dbReference type="OrthoDB" id="9807740at2"/>
<evidence type="ECO:0000313" key="9">
    <source>
        <dbReference type="Proteomes" id="UP000216857"/>
    </source>
</evidence>
<evidence type="ECO:0000313" key="8">
    <source>
        <dbReference type="EMBL" id="OZI26496.1"/>
    </source>
</evidence>
<dbReference type="PANTHER" id="PTHR46986:SF1">
    <property type="entry name" value="ENDORIBONUCLEASE YBEY, CHLOROPLASTIC"/>
    <property type="match status" value="1"/>
</dbReference>
<dbReference type="GO" id="GO:0004521">
    <property type="term" value="F:RNA endonuclease activity"/>
    <property type="evidence" value="ECO:0007669"/>
    <property type="project" value="UniProtKB-UniRule"/>
</dbReference>
<keyword evidence="7" id="KW-0690">Ribosome biogenesis</keyword>
<dbReference type="GO" id="GO:0004222">
    <property type="term" value="F:metalloendopeptidase activity"/>
    <property type="evidence" value="ECO:0007669"/>
    <property type="project" value="InterPro"/>
</dbReference>
<evidence type="ECO:0000256" key="4">
    <source>
        <dbReference type="ARBA" id="ARBA00022759"/>
    </source>
</evidence>
<evidence type="ECO:0000256" key="7">
    <source>
        <dbReference type="HAMAP-Rule" id="MF_00009"/>
    </source>
</evidence>
<comment type="function">
    <text evidence="7">Single strand-specific metallo-endoribonuclease involved in late-stage 70S ribosome quality control and in maturation of the 3' terminus of the 16S rRNA.</text>
</comment>
<organism evidence="8 9">
    <name type="scientific">Bordetella genomosp. 9</name>
    <dbReference type="NCBI Taxonomy" id="1416803"/>
    <lineage>
        <taxon>Bacteria</taxon>
        <taxon>Pseudomonadati</taxon>
        <taxon>Pseudomonadota</taxon>
        <taxon>Betaproteobacteria</taxon>
        <taxon>Burkholderiales</taxon>
        <taxon>Alcaligenaceae</taxon>
        <taxon>Bordetella</taxon>
    </lineage>
</organism>
<feature type="binding site" evidence="7">
    <location>
        <position position="137"/>
    </location>
    <ligand>
        <name>Zn(2+)</name>
        <dbReference type="ChEBI" id="CHEBI:29105"/>
        <note>catalytic</note>
    </ligand>
</feature>
<feature type="binding site" evidence="7">
    <location>
        <position position="131"/>
    </location>
    <ligand>
        <name>Zn(2+)</name>
        <dbReference type="ChEBI" id="CHEBI:29105"/>
        <note>catalytic</note>
    </ligand>
</feature>
<sequence length="166" mass="18343">MRNSLGDGAGSVALSLSVQYAVDAPTLPRWRLRRWIQRGLQAARDDGLVDFQGAEISLRIVGQAEGRQLNHAFRGRDYATNVLTFEYGVGPDRIARGDIVLCLPVLRREAREQRKAPLAHAAHLTVHGALHALGYDHIKARDAKRMEALETRVLAGMGIADPYEPQ</sequence>
<comment type="cofactor">
    <cofactor evidence="7">
        <name>Zn(2+)</name>
        <dbReference type="ChEBI" id="CHEBI:29105"/>
    </cofactor>
    <text evidence="7">Binds 1 zinc ion.</text>
</comment>
<dbReference type="EMBL" id="NEVJ01000001">
    <property type="protein sequence ID" value="OZI26496.1"/>
    <property type="molecule type" value="Genomic_DNA"/>
</dbReference>
<evidence type="ECO:0000256" key="1">
    <source>
        <dbReference type="ARBA" id="ARBA00010875"/>
    </source>
</evidence>